<sequence>MTRLTRHGRTIVKALSMVALAAVLLASVGTSAVHAEVATESSVTQEMCNPTYWNNLYGDTNGTVLMDANQINSFNSAALKAADCHMNDLTAMDASFDSSELKGNLASAIISEKPEKPIFVNGVQTDTATYYGAISQLVSATGWDGVIGPKYALAVSQTQIKSIPTADYIGYDETDSDDEVTLSSLRVNEPFIVKQTAVINDKVFYWGYSNSVSGWVLASDLAFCGSKAEWLNMWQTGVSNKDFIVVTTDYFTLSESHYAPSVSGVKLTMGTTLKLVPESEIPRNISMRGTWNNYVVYIPTRGADGSCVKEIALIAQNKDVNEGYLPMTSANAVDLAFKYLGDTYGWGGMLDSVDCSAFVRNVYKCFGLEMPRNTNWQKEVPGTCVNVGEYDSASKAALISGCTPGTPLYFSGHTMIYLGTVNGTSYVISALGSTADSEGYLDVRVQNTVAVTPLTVRRKNGTTWLENINGVVMPWAIANN</sequence>
<evidence type="ECO:0000313" key="8">
    <source>
        <dbReference type="Proteomes" id="UP000225889"/>
    </source>
</evidence>
<feature type="domain" description="NlpC/P60" evidence="6">
    <location>
        <begin position="326"/>
        <end position="452"/>
    </location>
</feature>
<accession>A0A2G3DUM3</accession>
<dbReference type="GO" id="GO:0006508">
    <property type="term" value="P:proteolysis"/>
    <property type="evidence" value="ECO:0007669"/>
    <property type="project" value="UniProtKB-KW"/>
</dbReference>
<gene>
    <name evidence="7" type="ORF">CSX01_09210</name>
</gene>
<dbReference type="InterPro" id="IPR038765">
    <property type="entry name" value="Papain-like_cys_pep_sf"/>
</dbReference>
<dbReference type="SUPFAM" id="SSF54001">
    <property type="entry name" value="Cysteine proteinases"/>
    <property type="match status" value="1"/>
</dbReference>
<feature type="signal peptide" evidence="5">
    <location>
        <begin position="1"/>
        <end position="35"/>
    </location>
</feature>
<comment type="caution">
    <text evidence="7">The sequence shown here is derived from an EMBL/GenBank/DDBJ whole genome shotgun (WGS) entry which is preliminary data.</text>
</comment>
<evidence type="ECO:0000256" key="5">
    <source>
        <dbReference type="SAM" id="SignalP"/>
    </source>
</evidence>
<name>A0A2G3DUM3_9FIRM</name>
<dbReference type="Gene3D" id="3.90.1720.10">
    <property type="entry name" value="endopeptidase domain like (from Nostoc punctiforme)"/>
    <property type="match status" value="1"/>
</dbReference>
<dbReference type="GO" id="GO:0008234">
    <property type="term" value="F:cysteine-type peptidase activity"/>
    <property type="evidence" value="ECO:0007669"/>
    <property type="project" value="UniProtKB-KW"/>
</dbReference>
<evidence type="ECO:0000256" key="2">
    <source>
        <dbReference type="ARBA" id="ARBA00022670"/>
    </source>
</evidence>
<keyword evidence="5" id="KW-0732">Signal</keyword>
<dbReference type="EMBL" id="PDYF01000017">
    <property type="protein sequence ID" value="PHU34585.1"/>
    <property type="molecule type" value="Genomic_DNA"/>
</dbReference>
<reference evidence="7 8" key="1">
    <citation type="submission" date="2017-10" db="EMBL/GenBank/DDBJ databases">
        <title>Resolving the taxonomy of Roseburia spp., Eubacterium rectale and Agathobacter spp. through phylogenomic analysis.</title>
        <authorList>
            <person name="Sheridan P.O."/>
            <person name="Walker A.W."/>
            <person name="Duncan S.H."/>
            <person name="Scott K.P."/>
            <person name="Toole P.W.O."/>
            <person name="Luis P."/>
            <person name="Flint H.J."/>
        </authorList>
    </citation>
    <scope>NUCLEOTIDE SEQUENCE [LARGE SCALE GENOMIC DNA]</scope>
    <source>
        <strain evidence="7 8">JK626</strain>
    </source>
</reference>
<evidence type="ECO:0000256" key="3">
    <source>
        <dbReference type="ARBA" id="ARBA00022801"/>
    </source>
</evidence>
<keyword evidence="2" id="KW-0645">Protease</keyword>
<evidence type="ECO:0000256" key="4">
    <source>
        <dbReference type="ARBA" id="ARBA00022807"/>
    </source>
</evidence>
<dbReference type="RefSeq" id="WP_090487448.1">
    <property type="nucleotide sequence ID" value="NZ_PDYF01000017.1"/>
</dbReference>
<dbReference type="Proteomes" id="UP000225889">
    <property type="component" value="Unassembled WGS sequence"/>
</dbReference>
<dbReference type="Pfam" id="PF00877">
    <property type="entry name" value="NLPC_P60"/>
    <property type="match status" value="1"/>
</dbReference>
<comment type="similarity">
    <text evidence="1">Belongs to the peptidase C40 family.</text>
</comment>
<keyword evidence="3" id="KW-0378">Hydrolase</keyword>
<dbReference type="InterPro" id="IPR000064">
    <property type="entry name" value="NLP_P60_dom"/>
</dbReference>
<evidence type="ECO:0000256" key="1">
    <source>
        <dbReference type="ARBA" id="ARBA00007074"/>
    </source>
</evidence>
<organism evidence="7 8">
    <name type="scientific">Pseudobutyrivibrio ruminis</name>
    <dbReference type="NCBI Taxonomy" id="46206"/>
    <lineage>
        <taxon>Bacteria</taxon>
        <taxon>Bacillati</taxon>
        <taxon>Bacillota</taxon>
        <taxon>Clostridia</taxon>
        <taxon>Lachnospirales</taxon>
        <taxon>Lachnospiraceae</taxon>
        <taxon>Pseudobutyrivibrio</taxon>
    </lineage>
</organism>
<dbReference type="AlphaFoldDB" id="A0A2G3DUM3"/>
<feature type="chain" id="PRO_5013794177" description="NlpC/P60 domain-containing protein" evidence="5">
    <location>
        <begin position="36"/>
        <end position="480"/>
    </location>
</feature>
<proteinExistence type="inferred from homology"/>
<evidence type="ECO:0000313" key="7">
    <source>
        <dbReference type="EMBL" id="PHU34585.1"/>
    </source>
</evidence>
<reference evidence="7 8" key="2">
    <citation type="submission" date="2017-10" db="EMBL/GenBank/DDBJ databases">
        <authorList>
            <person name="Banno H."/>
            <person name="Chua N.-H."/>
        </authorList>
    </citation>
    <scope>NUCLEOTIDE SEQUENCE [LARGE SCALE GENOMIC DNA]</scope>
    <source>
        <strain evidence="7 8">JK626</strain>
    </source>
</reference>
<evidence type="ECO:0000259" key="6">
    <source>
        <dbReference type="PROSITE" id="PS51935"/>
    </source>
</evidence>
<keyword evidence="4" id="KW-0788">Thiol protease</keyword>
<protein>
    <recommendedName>
        <fullName evidence="6">NlpC/P60 domain-containing protein</fullName>
    </recommendedName>
</protein>
<dbReference type="PROSITE" id="PS51935">
    <property type="entry name" value="NLPC_P60"/>
    <property type="match status" value="1"/>
</dbReference>